<dbReference type="EMBL" id="ML994632">
    <property type="protein sequence ID" value="KAF2185748.1"/>
    <property type="molecule type" value="Genomic_DNA"/>
</dbReference>
<feature type="signal peptide" evidence="1">
    <location>
        <begin position="1"/>
        <end position="21"/>
    </location>
</feature>
<evidence type="ECO:0000313" key="3">
    <source>
        <dbReference type="Proteomes" id="UP000800200"/>
    </source>
</evidence>
<accession>A0A6A6E5G1</accession>
<evidence type="ECO:0000256" key="1">
    <source>
        <dbReference type="SAM" id="SignalP"/>
    </source>
</evidence>
<gene>
    <name evidence="2" type="ORF">K469DRAFT_687603</name>
</gene>
<sequence length="190" mass="20746">MILKSLSPLLFLAALSQLVNSTPLERAVEPPAAASAHNIYLVTCETRCSRRRCGPDRESTFTAVAYFRQPIGNNTNNPTPNRSAAVSDPASPWEGVNWKVKVWRGKVFESTITAGANALAKGQIAGDTKLDDEDFVCFKDGETVVVLRDEGRDGERDGDRDKGQDQERRAVCRADYWCPSVSVGKAGVDD</sequence>
<feature type="chain" id="PRO_5025508942" evidence="1">
    <location>
        <begin position="22"/>
        <end position="190"/>
    </location>
</feature>
<reference evidence="2" key="1">
    <citation type="journal article" date="2020" name="Stud. Mycol.">
        <title>101 Dothideomycetes genomes: a test case for predicting lifestyles and emergence of pathogens.</title>
        <authorList>
            <person name="Haridas S."/>
            <person name="Albert R."/>
            <person name="Binder M."/>
            <person name="Bloem J."/>
            <person name="Labutti K."/>
            <person name="Salamov A."/>
            <person name="Andreopoulos B."/>
            <person name="Baker S."/>
            <person name="Barry K."/>
            <person name="Bills G."/>
            <person name="Bluhm B."/>
            <person name="Cannon C."/>
            <person name="Castanera R."/>
            <person name="Culley D."/>
            <person name="Daum C."/>
            <person name="Ezra D."/>
            <person name="Gonzalez J."/>
            <person name="Henrissat B."/>
            <person name="Kuo A."/>
            <person name="Liang C."/>
            <person name="Lipzen A."/>
            <person name="Lutzoni F."/>
            <person name="Magnuson J."/>
            <person name="Mondo S."/>
            <person name="Nolan M."/>
            <person name="Ohm R."/>
            <person name="Pangilinan J."/>
            <person name="Park H.-J."/>
            <person name="Ramirez L."/>
            <person name="Alfaro M."/>
            <person name="Sun H."/>
            <person name="Tritt A."/>
            <person name="Yoshinaga Y."/>
            <person name="Zwiers L.-H."/>
            <person name="Turgeon B."/>
            <person name="Goodwin S."/>
            <person name="Spatafora J."/>
            <person name="Crous P."/>
            <person name="Grigoriev I."/>
        </authorList>
    </citation>
    <scope>NUCLEOTIDE SEQUENCE</scope>
    <source>
        <strain evidence="2">CBS 207.26</strain>
    </source>
</reference>
<protein>
    <submittedName>
        <fullName evidence="2">Uncharacterized protein</fullName>
    </submittedName>
</protein>
<dbReference type="AlphaFoldDB" id="A0A6A6E5G1"/>
<evidence type="ECO:0000313" key="2">
    <source>
        <dbReference type="EMBL" id="KAF2185748.1"/>
    </source>
</evidence>
<organism evidence="2 3">
    <name type="scientific">Zopfia rhizophila CBS 207.26</name>
    <dbReference type="NCBI Taxonomy" id="1314779"/>
    <lineage>
        <taxon>Eukaryota</taxon>
        <taxon>Fungi</taxon>
        <taxon>Dikarya</taxon>
        <taxon>Ascomycota</taxon>
        <taxon>Pezizomycotina</taxon>
        <taxon>Dothideomycetes</taxon>
        <taxon>Dothideomycetes incertae sedis</taxon>
        <taxon>Zopfiaceae</taxon>
        <taxon>Zopfia</taxon>
    </lineage>
</organism>
<keyword evidence="1" id="KW-0732">Signal</keyword>
<dbReference type="Proteomes" id="UP000800200">
    <property type="component" value="Unassembled WGS sequence"/>
</dbReference>
<dbReference type="OrthoDB" id="3783760at2759"/>
<keyword evidence="3" id="KW-1185">Reference proteome</keyword>
<proteinExistence type="predicted"/>
<name>A0A6A6E5G1_9PEZI</name>